<dbReference type="Proteomes" id="UP001279734">
    <property type="component" value="Unassembled WGS sequence"/>
</dbReference>
<comment type="caution">
    <text evidence="1">The sequence shown here is derived from an EMBL/GenBank/DDBJ whole genome shotgun (WGS) entry which is preliminary data.</text>
</comment>
<accession>A0AAD3XIN3</accession>
<evidence type="ECO:0000313" key="1">
    <source>
        <dbReference type="EMBL" id="GMH05820.1"/>
    </source>
</evidence>
<organism evidence="1 2">
    <name type="scientific">Nepenthes gracilis</name>
    <name type="common">Slender pitcher plant</name>
    <dbReference type="NCBI Taxonomy" id="150966"/>
    <lineage>
        <taxon>Eukaryota</taxon>
        <taxon>Viridiplantae</taxon>
        <taxon>Streptophyta</taxon>
        <taxon>Embryophyta</taxon>
        <taxon>Tracheophyta</taxon>
        <taxon>Spermatophyta</taxon>
        <taxon>Magnoliopsida</taxon>
        <taxon>eudicotyledons</taxon>
        <taxon>Gunneridae</taxon>
        <taxon>Pentapetalae</taxon>
        <taxon>Caryophyllales</taxon>
        <taxon>Nepenthaceae</taxon>
        <taxon>Nepenthes</taxon>
    </lineage>
</organism>
<name>A0AAD3XIN3_NEPGR</name>
<sequence length="547" mass="59950">MLQRFLLGPMASSHYGSSKGSVAQDFSLYFVVSTVHQSSPGPIAQGHLGPSIIRPQGLLDCQYVGIGLGTFIRMTTHRGIVALGGGVPGQHIGLRPSIDHVCFRERGDSWDVRGGLDFWDVLDKERLSRMEDWALERHTQPSCFLHGLAGLSLVSGYGSFSRKYWRGKARWAPWTAPRVPKLVGQHLPGAQALGAGAVSSTGRALVLACDINRSLGFLFGHFQHSTHEEREHKEKRAEEESKVLGISNHLCFASSITNRGLSTAISNSEVSFVSTDSNVSQQSPADNGVADFANAALLGAPDSKPPMVSDASPPRASWSSVVQQNFASGGTLASHMDSEFMEDRATVDQSPNVDLGLADKHLNSCQIYATCTDQATDVVSPELVVAVQKVVLQSNDEAEKSSVSDDSELNQPSPFDTVISKSDMVEDRLSSDSEVHAMVVAKLLCFHCTILDAFLMLIEANVTQTYLEALTPKVREEVCCFLENCLSDEIEEAPCSADNFQGRFGLWLVEKDRCLQLVDMEVWLWDCVEWFSWVAFLLPVILLEWDK</sequence>
<gene>
    <name evidence="1" type="ORF">Nepgr_007660</name>
</gene>
<evidence type="ECO:0000313" key="2">
    <source>
        <dbReference type="Proteomes" id="UP001279734"/>
    </source>
</evidence>
<proteinExistence type="predicted"/>
<keyword evidence="2" id="KW-1185">Reference proteome</keyword>
<dbReference type="AlphaFoldDB" id="A0AAD3XIN3"/>
<reference evidence="1" key="1">
    <citation type="submission" date="2023-05" db="EMBL/GenBank/DDBJ databases">
        <title>Nepenthes gracilis genome sequencing.</title>
        <authorList>
            <person name="Fukushima K."/>
        </authorList>
    </citation>
    <scope>NUCLEOTIDE SEQUENCE</scope>
    <source>
        <strain evidence="1">SING2019-196</strain>
    </source>
</reference>
<protein>
    <submittedName>
        <fullName evidence="1">Uncharacterized protein</fullName>
    </submittedName>
</protein>
<dbReference type="EMBL" id="BSYO01000006">
    <property type="protein sequence ID" value="GMH05820.1"/>
    <property type="molecule type" value="Genomic_DNA"/>
</dbReference>